<dbReference type="RefSeq" id="WP_013215345.1">
    <property type="nucleotide sequence ID" value="NC_014313.1"/>
</dbReference>
<feature type="domain" description="DUF58" evidence="1">
    <location>
        <begin position="62"/>
        <end position="251"/>
    </location>
</feature>
<dbReference type="Proteomes" id="UP000002033">
    <property type="component" value="Chromosome"/>
</dbReference>
<dbReference type="STRING" id="582899.Hden_1318"/>
<dbReference type="EMBL" id="CP002083">
    <property type="protein sequence ID" value="ADJ23130.1"/>
    <property type="molecule type" value="Genomic_DNA"/>
</dbReference>
<keyword evidence="3" id="KW-1185">Reference proteome</keyword>
<accession>D8JWL7</accession>
<proteinExistence type="predicted"/>
<protein>
    <recommendedName>
        <fullName evidence="1">DUF58 domain-containing protein</fullName>
    </recommendedName>
</protein>
<dbReference type="Gene3D" id="3.40.50.410">
    <property type="entry name" value="von Willebrand factor, type A domain"/>
    <property type="match status" value="1"/>
</dbReference>
<organism evidence="2 3">
    <name type="scientific">Hyphomicrobium denitrificans (strain ATCC 51888 / DSM 1869 / NCIMB 11706 / TK 0415)</name>
    <dbReference type="NCBI Taxonomy" id="582899"/>
    <lineage>
        <taxon>Bacteria</taxon>
        <taxon>Pseudomonadati</taxon>
        <taxon>Pseudomonadota</taxon>
        <taxon>Alphaproteobacteria</taxon>
        <taxon>Hyphomicrobiales</taxon>
        <taxon>Hyphomicrobiaceae</taxon>
        <taxon>Hyphomicrobium</taxon>
    </lineage>
</organism>
<evidence type="ECO:0000313" key="3">
    <source>
        <dbReference type="Proteomes" id="UP000002033"/>
    </source>
</evidence>
<gene>
    <name evidence="2" type="ordered locus">Hden_1318</name>
</gene>
<dbReference type="PANTHER" id="PTHR33608">
    <property type="entry name" value="BLL2464 PROTEIN"/>
    <property type="match status" value="1"/>
</dbReference>
<dbReference type="Pfam" id="PF01882">
    <property type="entry name" value="DUF58"/>
    <property type="match status" value="1"/>
</dbReference>
<dbReference type="OrthoDB" id="7779014at2"/>
<sequence>MSDELRDVAYSIPWRTSGIRAGAHRSHLYGGGGRFRDIVPLLSLPDPRRIAIRASLNDPFERLLVRRFEQPSAIDVAVLVDVSTSMAFEGRCNKISLAADLAQALAVCAERAGDTFSLLPFDSTLREDLRLQRTLSRAAHSQAIEKLRAFTPEKPGVSGVLEAATAVSGTRRLVFLVSDFLWSTEDARRAGEALAFHDVVPVEIDDSLQLDELPDWGLLNLRDLETGSRRLVAMRPSLKARWQAARQEQRARTRQVFDTTAREMFTIRDRIDWMRLTSFLLYGSV</sequence>
<dbReference type="eggNOG" id="COG2304">
    <property type="taxonomic scope" value="Bacteria"/>
</dbReference>
<dbReference type="PANTHER" id="PTHR33608:SF6">
    <property type="entry name" value="BLL2464 PROTEIN"/>
    <property type="match status" value="1"/>
</dbReference>
<evidence type="ECO:0000259" key="1">
    <source>
        <dbReference type="Pfam" id="PF01882"/>
    </source>
</evidence>
<name>D8JWL7_HYPDA</name>
<dbReference type="KEGG" id="hdn:Hden_1318"/>
<dbReference type="InterPro" id="IPR036465">
    <property type="entry name" value="vWFA_dom_sf"/>
</dbReference>
<dbReference type="HOGENOM" id="CLU_1000440_0_0_5"/>
<evidence type="ECO:0000313" key="2">
    <source>
        <dbReference type="EMBL" id="ADJ23130.1"/>
    </source>
</evidence>
<dbReference type="SUPFAM" id="SSF53300">
    <property type="entry name" value="vWA-like"/>
    <property type="match status" value="1"/>
</dbReference>
<reference evidence="3" key="1">
    <citation type="journal article" date="2011" name="J. Bacteriol.">
        <title>Genome sequences of eight morphologically diverse alphaproteobacteria.</title>
        <authorList>
            <consortium name="US DOE Joint Genome Institute"/>
            <person name="Brown P.J."/>
            <person name="Kysela D.T."/>
            <person name="Buechlein A."/>
            <person name="Hemmerich C."/>
            <person name="Brun Y.V."/>
        </authorList>
    </citation>
    <scope>NUCLEOTIDE SEQUENCE [LARGE SCALE GENOMIC DNA]</scope>
    <source>
        <strain evidence="3">ATCC 51888 / DSM 1869 / NCIB 11706 / TK 0415</strain>
    </source>
</reference>
<dbReference type="AlphaFoldDB" id="D8JWL7"/>
<dbReference type="InterPro" id="IPR002881">
    <property type="entry name" value="DUF58"/>
</dbReference>